<dbReference type="Proteomes" id="UP001367030">
    <property type="component" value="Unassembled WGS sequence"/>
</dbReference>
<dbReference type="InterPro" id="IPR010621">
    <property type="entry name" value="DUF1214"/>
</dbReference>
<name>A0ABU8XC45_9BURK</name>
<keyword evidence="5" id="KW-1185">Reference proteome</keyword>
<evidence type="ECO:0000313" key="5">
    <source>
        <dbReference type="Proteomes" id="UP001367030"/>
    </source>
</evidence>
<dbReference type="Pfam" id="PF06742">
    <property type="entry name" value="DUF1214"/>
    <property type="match status" value="1"/>
</dbReference>
<gene>
    <name evidence="4" type="ORF">WKW79_18625</name>
</gene>
<reference evidence="4 5" key="1">
    <citation type="submission" date="2024-03" db="EMBL/GenBank/DDBJ databases">
        <title>Novel species of the genus Variovorax.</title>
        <authorList>
            <person name="Liu Q."/>
            <person name="Xin Y.-H."/>
        </authorList>
    </citation>
    <scope>NUCLEOTIDE SEQUENCE [LARGE SCALE GENOMIC DNA]</scope>
    <source>
        <strain evidence="4 5">KACC 18901</strain>
    </source>
</reference>
<dbReference type="RefSeq" id="WP_340336663.1">
    <property type="nucleotide sequence ID" value="NZ_JBBKZS010000007.1"/>
</dbReference>
<keyword evidence="1" id="KW-0732">Signal</keyword>
<dbReference type="InterPro" id="IPR037049">
    <property type="entry name" value="DUF1214_C_sf"/>
</dbReference>
<sequence length="480" mass="52722">MKTLPQRSAVKAVMLAASLLVAAVMPGRTIAQTVSAAEAQAIAKEATIYGFPLVDNYRVLHTYFVDRSSPEFKAPWNRIANEARVYTPDDKAIQTPNSDTPYSQLGADLRAGPLVISMPAVAEGRYFSAQFVDLYTHNFAYAGNRATGRKAGRFLLAGPGWNGKVPEGIDGVIRSETEFAFVFYRTQLFDAADIENVKAVQAGYKVQTLAEYLGQAVTATVPAVDFAKPLAAGQERTSIEFFNVLNFVLRFCPVHPSETELRARLARLGIDGRAGFDAKTLPAETRAAMERGMAEAWVEFAGLEKRVNAGQVKSGEVFGSREHLKNNYLYRMFGAERGIYGLSQEEAVYLSYFTDAGGARLDAAKNRYALRFAPGQLPPVDSFWSLTMYEFPSRMLVANPLKRYLVNSPMLPSLQRDADGGITLYVQHDPPGKDKEANWLPAPEGAFFTALRLYAPKAEAIDGRWKRPAMKVATSAEAAP</sequence>
<evidence type="ECO:0000259" key="3">
    <source>
        <dbReference type="Pfam" id="PF06863"/>
    </source>
</evidence>
<proteinExistence type="predicted"/>
<dbReference type="EMBL" id="JBBKZS010000007">
    <property type="protein sequence ID" value="MEJ8856598.1"/>
    <property type="molecule type" value="Genomic_DNA"/>
</dbReference>
<feature type="signal peptide" evidence="1">
    <location>
        <begin position="1"/>
        <end position="22"/>
    </location>
</feature>
<dbReference type="Gene3D" id="2.60.120.600">
    <property type="entry name" value="Domain of unknown function DUF1214, C-terminal domain"/>
    <property type="match status" value="1"/>
</dbReference>
<dbReference type="InterPro" id="IPR037050">
    <property type="entry name" value="DUF1254_sf"/>
</dbReference>
<dbReference type="Pfam" id="PF06863">
    <property type="entry name" value="DUF1254"/>
    <property type="match status" value="1"/>
</dbReference>
<dbReference type="PANTHER" id="PTHR36509:SF2">
    <property type="entry name" value="BLL3101 PROTEIN"/>
    <property type="match status" value="1"/>
</dbReference>
<evidence type="ECO:0000259" key="2">
    <source>
        <dbReference type="Pfam" id="PF06742"/>
    </source>
</evidence>
<feature type="chain" id="PRO_5047064104" evidence="1">
    <location>
        <begin position="23"/>
        <end position="480"/>
    </location>
</feature>
<dbReference type="Gene3D" id="2.60.40.1610">
    <property type="entry name" value="Domain of unknown function DUF1254"/>
    <property type="match status" value="1"/>
</dbReference>
<dbReference type="InterPro" id="IPR010679">
    <property type="entry name" value="DUF1254"/>
</dbReference>
<feature type="domain" description="DUF1214" evidence="2">
    <location>
        <begin position="346"/>
        <end position="457"/>
    </location>
</feature>
<feature type="domain" description="DUF1254" evidence="3">
    <location>
        <begin position="77"/>
        <end position="207"/>
    </location>
</feature>
<organism evidence="4 5">
    <name type="scientific">Variovorax robiniae</name>
    <dbReference type="NCBI Taxonomy" id="1836199"/>
    <lineage>
        <taxon>Bacteria</taxon>
        <taxon>Pseudomonadati</taxon>
        <taxon>Pseudomonadota</taxon>
        <taxon>Betaproteobacteria</taxon>
        <taxon>Burkholderiales</taxon>
        <taxon>Comamonadaceae</taxon>
        <taxon>Variovorax</taxon>
    </lineage>
</organism>
<accession>A0ABU8XC45</accession>
<protein>
    <submittedName>
        <fullName evidence="4">DUF1254 domain-containing protein</fullName>
    </submittedName>
</protein>
<dbReference type="SUPFAM" id="SSF160935">
    <property type="entry name" value="VPA0735-like"/>
    <property type="match status" value="1"/>
</dbReference>
<dbReference type="PANTHER" id="PTHR36509">
    <property type="entry name" value="BLL3101 PROTEIN"/>
    <property type="match status" value="1"/>
</dbReference>
<comment type="caution">
    <text evidence="4">The sequence shown here is derived from an EMBL/GenBank/DDBJ whole genome shotgun (WGS) entry which is preliminary data.</text>
</comment>
<evidence type="ECO:0000256" key="1">
    <source>
        <dbReference type="SAM" id="SignalP"/>
    </source>
</evidence>
<evidence type="ECO:0000313" key="4">
    <source>
        <dbReference type="EMBL" id="MEJ8856598.1"/>
    </source>
</evidence>